<keyword evidence="3" id="KW-1185">Reference proteome</keyword>
<keyword evidence="1" id="KW-1133">Transmembrane helix</keyword>
<evidence type="ECO:0000313" key="3">
    <source>
        <dbReference type="Proteomes" id="UP000005723"/>
    </source>
</evidence>
<comment type="caution">
    <text evidence="2">The sequence shown here is derived from an EMBL/GenBank/DDBJ whole genome shotgun (WGS) entry which is preliminary data.</text>
</comment>
<dbReference type="HOGENOM" id="CLU_3047937_0_0_6"/>
<dbReference type="EMBL" id="ADBY01000056">
    <property type="protein sequence ID" value="EFE94131.1"/>
    <property type="molecule type" value="Genomic_DNA"/>
</dbReference>
<keyword evidence="1" id="KW-0472">Membrane</keyword>
<gene>
    <name evidence="2" type="ORF">HMPREF0758_4226</name>
</gene>
<feature type="transmembrane region" description="Helical" evidence="1">
    <location>
        <begin position="26"/>
        <end position="48"/>
    </location>
</feature>
<dbReference type="Proteomes" id="UP000005723">
    <property type="component" value="Unassembled WGS sequence"/>
</dbReference>
<proteinExistence type="predicted"/>
<protein>
    <submittedName>
        <fullName evidence="2">Uncharacterized protein</fullName>
    </submittedName>
</protein>
<keyword evidence="1" id="KW-0812">Transmembrane</keyword>
<sequence>MHREAEPAPGNTQVIVGIGLNNSKKFIAIMIAAVLILVGVNLGVADLIHKILVG</sequence>
<accession>D4E7S6</accession>
<name>D4E7S6_SEROD</name>
<evidence type="ECO:0000256" key="1">
    <source>
        <dbReference type="SAM" id="Phobius"/>
    </source>
</evidence>
<organism evidence="2 3">
    <name type="scientific">Serratia odorifera DSM 4582</name>
    <dbReference type="NCBI Taxonomy" id="667129"/>
    <lineage>
        <taxon>Bacteria</taxon>
        <taxon>Pseudomonadati</taxon>
        <taxon>Pseudomonadota</taxon>
        <taxon>Gammaproteobacteria</taxon>
        <taxon>Enterobacterales</taxon>
        <taxon>Yersiniaceae</taxon>
        <taxon>Serratia</taxon>
    </lineage>
</organism>
<reference evidence="2 3" key="1">
    <citation type="submission" date="2010-01" db="EMBL/GenBank/DDBJ databases">
        <authorList>
            <person name="Muzny D."/>
            <person name="Qin X."/>
            <person name="Deng J."/>
            <person name="Jiang H."/>
            <person name="Liu Y."/>
            <person name="Qu J."/>
            <person name="Song X.-Z."/>
            <person name="Zhang L."/>
            <person name="Thornton R."/>
            <person name="Coyle M."/>
            <person name="Francisco L."/>
            <person name="Jackson L."/>
            <person name="Javaid M."/>
            <person name="Korchina V."/>
            <person name="Kovar C."/>
            <person name="Mata R."/>
            <person name="Mathew T."/>
            <person name="Ngo R."/>
            <person name="Nguyen L."/>
            <person name="Nguyen N."/>
            <person name="Okwuonu G."/>
            <person name="Ongeri F."/>
            <person name="Pham C."/>
            <person name="Simmons D."/>
            <person name="Wilczek-Boney K."/>
            <person name="Hale W."/>
            <person name="Jakkamsetti A."/>
            <person name="Pham P."/>
            <person name="Ruth R."/>
            <person name="San Lucas F."/>
            <person name="Warren J."/>
            <person name="Zhang J."/>
            <person name="Zhao Z."/>
            <person name="Zhou C."/>
            <person name="Zhu D."/>
            <person name="Lee S."/>
            <person name="Bess C."/>
            <person name="Blankenburg K."/>
            <person name="Forbes L."/>
            <person name="Fu Q."/>
            <person name="Gubbala S."/>
            <person name="Hirani K."/>
            <person name="Jayaseelan J.C."/>
            <person name="Lara F."/>
            <person name="Munidasa M."/>
            <person name="Palculict T."/>
            <person name="Patil S."/>
            <person name="Pu L.-L."/>
            <person name="Saada N."/>
            <person name="Tang L."/>
            <person name="Weissenberger G."/>
            <person name="Zhu Y."/>
            <person name="Hemphill L."/>
            <person name="Shang Y."/>
            <person name="Youmans B."/>
            <person name="Ayvaz T."/>
            <person name="Ross M."/>
            <person name="Santibanez J."/>
            <person name="Aqrawi P."/>
            <person name="Gross S."/>
            <person name="Joshi V."/>
            <person name="Fowler G."/>
            <person name="Nazareth L."/>
            <person name="Reid J."/>
            <person name="Worley K."/>
            <person name="Petrosino J."/>
            <person name="Highlander S."/>
            <person name="Gibbs R."/>
        </authorList>
    </citation>
    <scope>NUCLEOTIDE SEQUENCE [LARGE SCALE GENOMIC DNA]</scope>
    <source>
        <strain evidence="2 3">DSM 4582</strain>
    </source>
</reference>
<dbReference type="AlphaFoldDB" id="D4E7S6"/>
<evidence type="ECO:0000313" key="2">
    <source>
        <dbReference type="EMBL" id="EFE94131.1"/>
    </source>
</evidence>